<dbReference type="PANTHER" id="PTHR48019">
    <property type="entry name" value="SERUM RESPONSE FACTOR HOMOLOG"/>
    <property type="match status" value="1"/>
</dbReference>
<keyword evidence="2" id="KW-0805">Transcription regulation</keyword>
<evidence type="ECO:0000256" key="3">
    <source>
        <dbReference type="ARBA" id="ARBA00023125"/>
    </source>
</evidence>
<reference evidence="8" key="1">
    <citation type="submission" date="2024-07" db="EMBL/GenBank/DDBJ databases">
        <title>Two chromosome-level genome assemblies of Korean endemic species Abeliophyllum distichum and Forsythia ovata (Oleaceae).</title>
        <authorList>
            <person name="Jang H."/>
        </authorList>
    </citation>
    <scope>NUCLEOTIDE SEQUENCE [LARGE SCALE GENOMIC DNA]</scope>
</reference>
<evidence type="ECO:0000313" key="8">
    <source>
        <dbReference type="Proteomes" id="UP001604336"/>
    </source>
</evidence>
<evidence type="ECO:0000256" key="5">
    <source>
        <dbReference type="ARBA" id="ARBA00023242"/>
    </source>
</evidence>
<comment type="caution">
    <text evidence="7">The sequence shown here is derived from an EMBL/GenBank/DDBJ whole genome shotgun (WGS) entry which is preliminary data.</text>
</comment>
<dbReference type="SMART" id="SM00432">
    <property type="entry name" value="MADS"/>
    <property type="match status" value="1"/>
</dbReference>
<gene>
    <name evidence="7" type="ORF">Adt_24330</name>
</gene>
<dbReference type="SUPFAM" id="SSF55455">
    <property type="entry name" value="SRF-like"/>
    <property type="match status" value="1"/>
</dbReference>
<evidence type="ECO:0000313" key="7">
    <source>
        <dbReference type="EMBL" id="KAL2498780.1"/>
    </source>
</evidence>
<dbReference type="Proteomes" id="UP001604336">
    <property type="component" value="Unassembled WGS sequence"/>
</dbReference>
<dbReference type="PROSITE" id="PS00350">
    <property type="entry name" value="MADS_BOX_1"/>
    <property type="match status" value="1"/>
</dbReference>
<dbReference type="GO" id="GO:0003677">
    <property type="term" value="F:DNA binding"/>
    <property type="evidence" value="ECO:0007669"/>
    <property type="project" value="UniProtKB-KW"/>
</dbReference>
<dbReference type="InterPro" id="IPR036879">
    <property type="entry name" value="TF_MADSbox_sf"/>
</dbReference>
<comment type="subcellular location">
    <subcellularLocation>
        <location evidence="1">Nucleus</location>
    </subcellularLocation>
</comment>
<evidence type="ECO:0000256" key="2">
    <source>
        <dbReference type="ARBA" id="ARBA00023015"/>
    </source>
</evidence>
<dbReference type="CDD" id="cd00265">
    <property type="entry name" value="MADS_MEF2_like"/>
    <property type="match status" value="1"/>
</dbReference>
<dbReference type="Pfam" id="PF00319">
    <property type="entry name" value="SRF-TF"/>
    <property type="match status" value="1"/>
</dbReference>
<evidence type="ECO:0000256" key="4">
    <source>
        <dbReference type="ARBA" id="ARBA00023163"/>
    </source>
</evidence>
<proteinExistence type="predicted"/>
<dbReference type="Gene3D" id="3.40.1810.10">
    <property type="entry name" value="Transcription factor, MADS-box"/>
    <property type="match status" value="1"/>
</dbReference>
<dbReference type="EMBL" id="JBFOLK010000007">
    <property type="protein sequence ID" value="KAL2498780.1"/>
    <property type="molecule type" value="Genomic_DNA"/>
</dbReference>
<dbReference type="InterPro" id="IPR050142">
    <property type="entry name" value="MADS-box/MEF2_TF"/>
</dbReference>
<feature type="domain" description="MADS-box" evidence="6">
    <location>
        <begin position="1"/>
        <end position="61"/>
    </location>
</feature>
<dbReference type="InterPro" id="IPR002100">
    <property type="entry name" value="TF_MADSbox"/>
</dbReference>
<dbReference type="PRINTS" id="PR00404">
    <property type="entry name" value="MADSDOMAIN"/>
</dbReference>
<keyword evidence="4" id="KW-0804">Transcription</keyword>
<dbReference type="AlphaFoldDB" id="A0ABD1SDW0"/>
<keyword evidence="3" id="KW-0238">DNA-binding</keyword>
<accession>A0ABD1SDW0</accession>
<name>A0ABD1SDW0_9LAMI</name>
<evidence type="ECO:0000259" key="6">
    <source>
        <dbReference type="PROSITE" id="PS50066"/>
    </source>
</evidence>
<keyword evidence="8" id="KW-1185">Reference proteome</keyword>
<dbReference type="GO" id="GO:0005634">
    <property type="term" value="C:nucleus"/>
    <property type="evidence" value="ECO:0007669"/>
    <property type="project" value="UniProtKB-SubCell"/>
</dbReference>
<dbReference type="InterPro" id="IPR033896">
    <property type="entry name" value="MEF2-like_N"/>
</dbReference>
<organism evidence="7 8">
    <name type="scientific">Abeliophyllum distichum</name>
    <dbReference type="NCBI Taxonomy" id="126358"/>
    <lineage>
        <taxon>Eukaryota</taxon>
        <taxon>Viridiplantae</taxon>
        <taxon>Streptophyta</taxon>
        <taxon>Embryophyta</taxon>
        <taxon>Tracheophyta</taxon>
        <taxon>Spermatophyta</taxon>
        <taxon>Magnoliopsida</taxon>
        <taxon>eudicotyledons</taxon>
        <taxon>Gunneridae</taxon>
        <taxon>Pentapetalae</taxon>
        <taxon>asterids</taxon>
        <taxon>lamiids</taxon>
        <taxon>Lamiales</taxon>
        <taxon>Oleaceae</taxon>
        <taxon>Forsythieae</taxon>
        <taxon>Abeliophyllum</taxon>
    </lineage>
</organism>
<protein>
    <submittedName>
        <fullName evidence="7">AGAMOUS-like 66</fullName>
    </submittedName>
</protein>
<dbReference type="PROSITE" id="PS50066">
    <property type="entry name" value="MADS_BOX_2"/>
    <property type="match status" value="1"/>
</dbReference>
<sequence length="289" mass="32627">MGRSKLPIKKIENITNRQVTFSKRRYGLIKKAYEIAVLCDIELALIMFSPSGRLSHFSGKKRVEDVIYQYINLSDEDRGGIIQNREFIINTIMKIKTEKDVEIQSPAAPGSNSEEIQQEISDLQGQLESSQEQLRVFEPDSERFTSLSEFQSCETRLLEALRRVTQRKRNLVDKVGQQSSYQDTIQQINTVVQYISEAHTQGVNTSLNDHAIDLKFGNHMNTGSDASSAALRDQSSPTMYESVSHTSVNENLQNAEGCQNSNPISDDSFQQMHLSKDFFNALLPPENSG</sequence>
<keyword evidence="5" id="KW-0539">Nucleus</keyword>
<dbReference type="FunFam" id="3.40.1810.10:FF:000028">
    <property type="entry name" value="Agamous-like MADS-box protein AGL66 isoform A"/>
    <property type="match status" value="1"/>
</dbReference>
<evidence type="ECO:0000256" key="1">
    <source>
        <dbReference type="ARBA" id="ARBA00004123"/>
    </source>
</evidence>